<reference evidence="1" key="1">
    <citation type="submission" date="2019-02" db="EMBL/GenBank/DDBJ databases">
        <authorList>
            <person name="Gruber-Vodicka R. H."/>
            <person name="Seah K. B. B."/>
        </authorList>
    </citation>
    <scope>NUCLEOTIDE SEQUENCE</scope>
    <source>
        <strain evidence="1">BECK_BZ131</strain>
    </source>
</reference>
<name>A0A450U192_9GAMM</name>
<proteinExistence type="predicted"/>
<gene>
    <name evidence="1" type="ORF">BECKFW1821C_GA0114237_11003</name>
</gene>
<dbReference type="Pfam" id="PF01724">
    <property type="entry name" value="DUF29"/>
    <property type="match status" value="1"/>
</dbReference>
<dbReference type="Gene3D" id="1.20.1220.20">
    <property type="entry name" value="Uncharcterised protein PF01724"/>
    <property type="match status" value="1"/>
</dbReference>
<evidence type="ECO:0000313" key="1">
    <source>
        <dbReference type="EMBL" id="VFJ76160.1"/>
    </source>
</evidence>
<sequence length="37" mass="4143">MANAELLRIADELEAMGQREKRKLISCLAVLLTNSLK</sequence>
<accession>A0A450U192</accession>
<dbReference type="AlphaFoldDB" id="A0A450U192"/>
<dbReference type="EMBL" id="CAADFE010000100">
    <property type="protein sequence ID" value="VFJ76160.1"/>
    <property type="molecule type" value="Genomic_DNA"/>
</dbReference>
<organism evidence="1">
    <name type="scientific">Candidatus Kentrum sp. FW</name>
    <dbReference type="NCBI Taxonomy" id="2126338"/>
    <lineage>
        <taxon>Bacteria</taxon>
        <taxon>Pseudomonadati</taxon>
        <taxon>Pseudomonadota</taxon>
        <taxon>Gammaproteobacteria</taxon>
        <taxon>Candidatus Kentrum</taxon>
    </lineage>
</organism>
<protein>
    <submittedName>
        <fullName evidence="1">Uncharacterized protein</fullName>
    </submittedName>
</protein>